<dbReference type="FunFam" id="3.30.70.100:FF:000001">
    <property type="entry name" value="ATPase copper transporting beta"/>
    <property type="match status" value="1"/>
</dbReference>
<dbReference type="InterPro" id="IPR036163">
    <property type="entry name" value="HMA_dom_sf"/>
</dbReference>
<dbReference type="RefSeq" id="WP_051673051.1">
    <property type="nucleotide sequence ID" value="NZ_CADFFX010000069.1"/>
</dbReference>
<dbReference type="EMBL" id="JFHC01000133">
    <property type="protein sequence ID" value="KDR37827.1"/>
    <property type="molecule type" value="Genomic_DNA"/>
</dbReference>
<accession>A0A069PBG0</accession>
<organism evidence="3 4">
    <name type="scientific">Caballeronia glathei</name>
    <dbReference type="NCBI Taxonomy" id="60547"/>
    <lineage>
        <taxon>Bacteria</taxon>
        <taxon>Pseudomonadati</taxon>
        <taxon>Pseudomonadota</taxon>
        <taxon>Betaproteobacteria</taxon>
        <taxon>Burkholderiales</taxon>
        <taxon>Burkholderiaceae</taxon>
        <taxon>Caballeronia</taxon>
    </lineage>
</organism>
<dbReference type="GO" id="GO:0046872">
    <property type="term" value="F:metal ion binding"/>
    <property type="evidence" value="ECO:0007669"/>
    <property type="project" value="UniProtKB-KW"/>
</dbReference>
<dbReference type="Gene3D" id="3.30.70.100">
    <property type="match status" value="1"/>
</dbReference>
<dbReference type="CDD" id="cd00371">
    <property type="entry name" value="HMA"/>
    <property type="match status" value="1"/>
</dbReference>
<protein>
    <submittedName>
        <fullName evidence="3">Heavy metal transporter</fullName>
    </submittedName>
</protein>
<dbReference type="Pfam" id="PF00403">
    <property type="entry name" value="HMA"/>
    <property type="match status" value="1"/>
</dbReference>
<dbReference type="STRING" id="60547.GCA_000751215_02985"/>
<name>A0A069PBG0_9BURK</name>
<keyword evidence="4" id="KW-1185">Reference proteome</keyword>
<sequence>MSSSELSNFDSLYLSMTYDSFDNSIDGMFAGREIQGVDGSAAPDRRSAEPVSRSAVGAEVVAEAVRPTHVELVIEGMKCASCARHVEEALRDVPSVRAVSVDLAASHAYVEAVDAIDHGALTAAVEEAGYTVYPAKDADSGEASHV</sequence>
<keyword evidence="1" id="KW-0479">Metal-binding</keyword>
<dbReference type="Proteomes" id="UP000027466">
    <property type="component" value="Unassembled WGS sequence"/>
</dbReference>
<dbReference type="PROSITE" id="PS50846">
    <property type="entry name" value="HMA_2"/>
    <property type="match status" value="1"/>
</dbReference>
<dbReference type="SUPFAM" id="SSF55008">
    <property type="entry name" value="HMA, heavy metal-associated domain"/>
    <property type="match status" value="1"/>
</dbReference>
<reference evidence="3 4" key="1">
    <citation type="submission" date="2014-03" db="EMBL/GenBank/DDBJ databases">
        <title>Draft Genome Sequences of Four Burkholderia Strains.</title>
        <authorList>
            <person name="Liu X.Y."/>
            <person name="Li C.X."/>
            <person name="Xu J.H."/>
        </authorList>
    </citation>
    <scope>NUCLEOTIDE SEQUENCE [LARGE SCALE GENOMIC DNA]</scope>
    <source>
        <strain evidence="3 4">DSM 50014</strain>
    </source>
</reference>
<evidence type="ECO:0000259" key="2">
    <source>
        <dbReference type="PROSITE" id="PS50846"/>
    </source>
</evidence>
<dbReference type="InterPro" id="IPR006121">
    <property type="entry name" value="HMA_dom"/>
</dbReference>
<comment type="caution">
    <text evidence="3">The sequence shown here is derived from an EMBL/GenBank/DDBJ whole genome shotgun (WGS) entry which is preliminary data.</text>
</comment>
<dbReference type="PROSITE" id="PS01047">
    <property type="entry name" value="HMA_1"/>
    <property type="match status" value="1"/>
</dbReference>
<gene>
    <name evidence="3" type="ORF">BG61_06815</name>
</gene>
<dbReference type="AlphaFoldDB" id="A0A069PBG0"/>
<evidence type="ECO:0000313" key="4">
    <source>
        <dbReference type="Proteomes" id="UP000027466"/>
    </source>
</evidence>
<proteinExistence type="predicted"/>
<feature type="domain" description="HMA" evidence="2">
    <location>
        <begin position="68"/>
        <end position="133"/>
    </location>
</feature>
<evidence type="ECO:0000313" key="3">
    <source>
        <dbReference type="EMBL" id="KDR37827.1"/>
    </source>
</evidence>
<evidence type="ECO:0000256" key="1">
    <source>
        <dbReference type="ARBA" id="ARBA00022723"/>
    </source>
</evidence>
<dbReference type="InterPro" id="IPR017969">
    <property type="entry name" value="Heavy-metal-associated_CS"/>
</dbReference>